<keyword evidence="1" id="KW-1133">Transmembrane helix</keyword>
<dbReference type="EMBL" id="BQNJ01000001">
    <property type="protein sequence ID" value="GKG99779.1"/>
    <property type="molecule type" value="Genomic_DNA"/>
</dbReference>
<comment type="caution">
    <text evidence="2">The sequence shown here is derived from an EMBL/GenBank/DDBJ whole genome shotgun (WGS) entry which is preliminary data.</text>
</comment>
<name>A0AA37JDS8_9FIRM</name>
<protein>
    <recommendedName>
        <fullName evidence="4">Sulfate transporter</fullName>
    </recommendedName>
</protein>
<dbReference type="Proteomes" id="UP001055091">
    <property type="component" value="Unassembled WGS sequence"/>
</dbReference>
<evidence type="ECO:0000313" key="2">
    <source>
        <dbReference type="EMBL" id="GKG99779.1"/>
    </source>
</evidence>
<keyword evidence="1" id="KW-0472">Membrane</keyword>
<organism evidence="2 3">
    <name type="scientific">Hungatella hathewayi</name>
    <dbReference type="NCBI Taxonomy" id="154046"/>
    <lineage>
        <taxon>Bacteria</taxon>
        <taxon>Bacillati</taxon>
        <taxon>Bacillota</taxon>
        <taxon>Clostridia</taxon>
        <taxon>Lachnospirales</taxon>
        <taxon>Lachnospiraceae</taxon>
        <taxon>Hungatella</taxon>
    </lineage>
</organism>
<dbReference type="RefSeq" id="WP_022033748.1">
    <property type="nucleotide sequence ID" value="NZ_BQNJ01000001.1"/>
</dbReference>
<proteinExistence type="predicted"/>
<accession>A0AA37JDS8</accession>
<evidence type="ECO:0008006" key="4">
    <source>
        <dbReference type="Google" id="ProtNLM"/>
    </source>
</evidence>
<gene>
    <name evidence="2" type="ORF">CE91St55_17610</name>
</gene>
<reference evidence="2" key="1">
    <citation type="submission" date="2022-01" db="EMBL/GenBank/DDBJ databases">
        <title>Novel bile acid biosynthetic pathways are enriched in the microbiome of centenarians.</title>
        <authorList>
            <person name="Sato Y."/>
            <person name="Atarashi K."/>
            <person name="Plichta R.D."/>
            <person name="Arai Y."/>
            <person name="Sasajima S."/>
            <person name="Kearney M.S."/>
            <person name="Suda W."/>
            <person name="Takeshita K."/>
            <person name="Sasaki T."/>
            <person name="Okamoto S."/>
            <person name="Skelly N.A."/>
            <person name="Okamura Y."/>
            <person name="Vlamakis H."/>
            <person name="Li Y."/>
            <person name="Tanoue T."/>
            <person name="Takei H."/>
            <person name="Nittono H."/>
            <person name="Narushima S."/>
            <person name="Irie J."/>
            <person name="Itoh H."/>
            <person name="Moriya K."/>
            <person name="Sugiura Y."/>
            <person name="Suematsu M."/>
            <person name="Moritoki N."/>
            <person name="Shibata S."/>
            <person name="Littman R.D."/>
            <person name="Fischbach A.M."/>
            <person name="Uwamino Y."/>
            <person name="Inoue T."/>
            <person name="Honda A."/>
            <person name="Hattori M."/>
            <person name="Murai T."/>
            <person name="Xavier J.R."/>
            <person name="Hirose N."/>
            <person name="Honda K."/>
        </authorList>
    </citation>
    <scope>NUCLEOTIDE SEQUENCE</scope>
    <source>
        <strain evidence="2">CE91-St55</strain>
    </source>
</reference>
<dbReference type="AlphaFoldDB" id="A0AA37JDS8"/>
<feature type="transmembrane region" description="Helical" evidence="1">
    <location>
        <begin position="61"/>
        <end position="83"/>
    </location>
</feature>
<sequence>MTDKIREIKKAVLRLMLALAIGVLAGAAPGAVLVSHAETETVAAAADPAGAETASEDDGTTFLLSFFGGIILLILFVVVIVIATATSTAGVVGAQEDE</sequence>
<evidence type="ECO:0000256" key="1">
    <source>
        <dbReference type="SAM" id="Phobius"/>
    </source>
</evidence>
<keyword evidence="1" id="KW-0812">Transmembrane</keyword>
<evidence type="ECO:0000313" key="3">
    <source>
        <dbReference type="Proteomes" id="UP001055091"/>
    </source>
</evidence>